<dbReference type="Gene3D" id="3.40.50.1820">
    <property type="entry name" value="alpha/beta hydrolase"/>
    <property type="match status" value="1"/>
</dbReference>
<evidence type="ECO:0000256" key="1">
    <source>
        <dbReference type="SAM" id="MobiDB-lite"/>
    </source>
</evidence>
<dbReference type="EMBL" id="MFUO01000023">
    <property type="protein sequence ID" value="OGI83626.1"/>
    <property type="molecule type" value="Genomic_DNA"/>
</dbReference>
<dbReference type="InterPro" id="IPR003386">
    <property type="entry name" value="LACT/PDAT_acylTrfase"/>
</dbReference>
<dbReference type="AlphaFoldDB" id="A0A1F6WP55"/>
<dbReference type="InterPro" id="IPR029058">
    <property type="entry name" value="AB_hydrolase_fold"/>
</dbReference>
<dbReference type="SUPFAM" id="SSF53474">
    <property type="entry name" value="alpha/beta-Hydrolases"/>
    <property type="match status" value="1"/>
</dbReference>
<dbReference type="STRING" id="1801764.A2903_02460"/>
<name>A0A1F6WP55_9BACT</name>
<dbReference type="GO" id="GO:0006629">
    <property type="term" value="P:lipid metabolic process"/>
    <property type="evidence" value="ECO:0007669"/>
    <property type="project" value="InterPro"/>
</dbReference>
<reference evidence="2 3" key="1">
    <citation type="journal article" date="2016" name="Nat. Commun.">
        <title>Thousands of microbial genomes shed light on interconnected biogeochemical processes in an aquifer system.</title>
        <authorList>
            <person name="Anantharaman K."/>
            <person name="Brown C.T."/>
            <person name="Hug L.A."/>
            <person name="Sharon I."/>
            <person name="Castelle C.J."/>
            <person name="Probst A.J."/>
            <person name="Thomas B.C."/>
            <person name="Singh A."/>
            <person name="Wilkins M.J."/>
            <person name="Karaoz U."/>
            <person name="Brodie E.L."/>
            <person name="Williams K.H."/>
            <person name="Hubbard S.S."/>
            <person name="Banfield J.F."/>
        </authorList>
    </citation>
    <scope>NUCLEOTIDE SEQUENCE [LARGE SCALE GENOMIC DNA]</scope>
</reference>
<accession>A0A1F6WP55</accession>
<feature type="region of interest" description="Disordered" evidence="1">
    <location>
        <begin position="892"/>
        <end position="925"/>
    </location>
</feature>
<dbReference type="GO" id="GO:0008374">
    <property type="term" value="F:O-acyltransferase activity"/>
    <property type="evidence" value="ECO:0007669"/>
    <property type="project" value="InterPro"/>
</dbReference>
<gene>
    <name evidence="2" type="ORF">A2903_02460</name>
</gene>
<protein>
    <submittedName>
        <fullName evidence="2">Uncharacterized protein</fullName>
    </submittedName>
</protein>
<sequence length="1043" mass="116507">MLRMCFASLLFFTFGIYLFYPNVSFADTTFTSSSAIEKLALANNNVYTLDIASSPYFFTSGIFVSKNVTINVDPGVKIFLGQNRNIQFFNGTFNAIGTVENPITITSDGSYYGQLFFHSVNGDVTANLINVNLINGDWCSIVGKSKTVYKNVTINMCRTVPVSISLISGTDVTMDNVSYIRWNRNPVINTTFYMPIPSGFDNLHPVNVVIKNSTFVMDGSPIFRMVDQTKNTFDPTLVNIKINNNNFTGKVKNASPFQHVDTDSKKVIIDATNNYWGTSQGPYVNGSKDKTDGPVLPSNINFIPFLTESIITLPEIPPKIIKECCSSIMFFPGVEGSRLYKKDNLNPDGEDQLWEANYSSDIVELYGNSDGISQDGIYTRDVIERTNIFGENNTSYDIYKKIIDNLKSLKENKTIIDYLPVPYDWRENVDDIIKDGINLENDQKMDIVKELEILAENSDTGKVTIVAHSNGGLLSKALIHELEVQGKQDLVDKVVMVASPQIGTPDAIYALLHGLNFGFPSQIIAPQKYNRKLAENIEMTYSLLPSKKYFEMNTHPVFFDESISGSTNLYEKYGENIDSFSELKDFILGKLDSRINPDFDETSLPAVGNETLYNKAYDLHEILDNYNLPENIKLYKLSGTGIATNKAILYKDRKLLGKQIFTPYLIKSIYGDGTVLNKSSSVGVGENYYFDLYNYNLDNKTIFDHANIFEADPIINFINNIVGNKNEDVNYITTNSPDFDNLKSISIEMHSPVYMQIYDSDGNHTGTINGKDDDGNDVVSIEENIPNSKYEILGESVIITLSGDREYILKLDGYDEGEFTLNINNYVGDELTNSQNFENLPASADLLSEIKINTNGEITEMNLDTNGDGKMDLNIKSDGTIVDLNEVVEPEIIIPEPEPEPEPEPDPVRADDNDSLPASNGTGPVIIPEPVQQTGGFVFLPQFLNNPNPISVTTIPEPVVQEQITVQILEPEITQIVIKKPIAIAQVKKTIAKTNNKNVIIKKDKSVIVNKTSLKNSQTASAGDSLKWKFNLIDFIRKIFKRK</sequence>
<dbReference type="PANTHER" id="PTHR11440">
    <property type="entry name" value="LECITHIN-CHOLESTEROL ACYLTRANSFERASE-RELATED"/>
    <property type="match status" value="1"/>
</dbReference>
<proteinExistence type="predicted"/>
<evidence type="ECO:0000313" key="3">
    <source>
        <dbReference type="Proteomes" id="UP000178184"/>
    </source>
</evidence>
<dbReference type="Proteomes" id="UP000178184">
    <property type="component" value="Unassembled WGS sequence"/>
</dbReference>
<dbReference type="Pfam" id="PF02450">
    <property type="entry name" value="LCAT"/>
    <property type="match status" value="1"/>
</dbReference>
<organism evidence="2 3">
    <name type="scientific">Candidatus Nomurabacteria bacterium RIFCSPLOWO2_01_FULL_33_17</name>
    <dbReference type="NCBI Taxonomy" id="1801764"/>
    <lineage>
        <taxon>Bacteria</taxon>
        <taxon>Candidatus Nomuraibacteriota</taxon>
    </lineage>
</organism>
<comment type="caution">
    <text evidence="2">The sequence shown here is derived from an EMBL/GenBank/DDBJ whole genome shotgun (WGS) entry which is preliminary data.</text>
</comment>
<evidence type="ECO:0000313" key="2">
    <source>
        <dbReference type="EMBL" id="OGI83626.1"/>
    </source>
</evidence>